<gene>
    <name evidence="5" type="ORF">H9943_06435</name>
</gene>
<protein>
    <submittedName>
        <fullName evidence="5">Helix-turn-helix transcriptional regulator</fullName>
    </submittedName>
</protein>
<evidence type="ECO:0000256" key="3">
    <source>
        <dbReference type="ARBA" id="ARBA00023163"/>
    </source>
</evidence>
<comment type="caution">
    <text evidence="5">The sequence shown here is derived from an EMBL/GenBank/DDBJ whole genome shotgun (WGS) entry which is preliminary data.</text>
</comment>
<reference evidence="5" key="1">
    <citation type="journal article" date="2021" name="PeerJ">
        <title>Extensive microbial diversity within the chicken gut microbiome revealed by metagenomics and culture.</title>
        <authorList>
            <person name="Gilroy R."/>
            <person name="Ravi A."/>
            <person name="Getino M."/>
            <person name="Pursley I."/>
            <person name="Horton D.L."/>
            <person name="Alikhan N.F."/>
            <person name="Baker D."/>
            <person name="Gharbi K."/>
            <person name="Hall N."/>
            <person name="Watson M."/>
            <person name="Adriaenssens E.M."/>
            <person name="Foster-Nyarko E."/>
            <person name="Jarju S."/>
            <person name="Secka A."/>
            <person name="Antonio M."/>
            <person name="Oren A."/>
            <person name="Chaudhuri R.R."/>
            <person name="La Ragione R."/>
            <person name="Hildebrand F."/>
            <person name="Pallen M.J."/>
        </authorList>
    </citation>
    <scope>NUCLEOTIDE SEQUENCE</scope>
    <source>
        <strain evidence="5">ChiBcec8-14828</strain>
    </source>
</reference>
<keyword evidence="2" id="KW-0238">DNA-binding</keyword>
<evidence type="ECO:0000313" key="6">
    <source>
        <dbReference type="Proteomes" id="UP000824209"/>
    </source>
</evidence>
<evidence type="ECO:0000256" key="1">
    <source>
        <dbReference type="ARBA" id="ARBA00023015"/>
    </source>
</evidence>
<dbReference type="InterPro" id="IPR036388">
    <property type="entry name" value="WH-like_DNA-bd_sf"/>
</dbReference>
<dbReference type="InterPro" id="IPR036390">
    <property type="entry name" value="WH_DNA-bd_sf"/>
</dbReference>
<dbReference type="PANTHER" id="PTHR33204">
    <property type="entry name" value="TRANSCRIPTIONAL REGULATOR, MARR FAMILY"/>
    <property type="match status" value="1"/>
</dbReference>
<reference evidence="5" key="2">
    <citation type="submission" date="2021-04" db="EMBL/GenBank/DDBJ databases">
        <authorList>
            <person name="Gilroy R."/>
        </authorList>
    </citation>
    <scope>NUCLEOTIDE SEQUENCE</scope>
    <source>
        <strain evidence="5">ChiBcec8-14828</strain>
    </source>
</reference>
<dbReference type="InterPro" id="IPR002577">
    <property type="entry name" value="HTH_HxlR"/>
</dbReference>
<feature type="domain" description="HTH hxlR-type" evidence="4">
    <location>
        <begin position="9"/>
        <end position="108"/>
    </location>
</feature>
<dbReference type="Pfam" id="PF01638">
    <property type="entry name" value="HxlR"/>
    <property type="match status" value="1"/>
</dbReference>
<dbReference type="Gene3D" id="1.10.10.10">
    <property type="entry name" value="Winged helix-like DNA-binding domain superfamily/Winged helix DNA-binding domain"/>
    <property type="match status" value="1"/>
</dbReference>
<dbReference type="GO" id="GO:0003677">
    <property type="term" value="F:DNA binding"/>
    <property type="evidence" value="ECO:0007669"/>
    <property type="project" value="UniProtKB-KW"/>
</dbReference>
<dbReference type="EMBL" id="DWYA01000055">
    <property type="protein sequence ID" value="HJB40018.1"/>
    <property type="molecule type" value="Genomic_DNA"/>
</dbReference>
<keyword evidence="1" id="KW-0805">Transcription regulation</keyword>
<evidence type="ECO:0000259" key="4">
    <source>
        <dbReference type="PROSITE" id="PS51118"/>
    </source>
</evidence>
<dbReference type="PROSITE" id="PS51118">
    <property type="entry name" value="HTH_HXLR"/>
    <property type="match status" value="1"/>
</dbReference>
<proteinExistence type="predicted"/>
<accession>A0A9D2M322</accession>
<dbReference type="PANTHER" id="PTHR33204:SF29">
    <property type="entry name" value="TRANSCRIPTIONAL REGULATOR"/>
    <property type="match status" value="1"/>
</dbReference>
<evidence type="ECO:0000256" key="2">
    <source>
        <dbReference type="ARBA" id="ARBA00023125"/>
    </source>
</evidence>
<organism evidence="5 6">
    <name type="scientific">Candidatus Ruthenibacterium avium</name>
    <dbReference type="NCBI Taxonomy" id="2838751"/>
    <lineage>
        <taxon>Bacteria</taxon>
        <taxon>Bacillati</taxon>
        <taxon>Bacillota</taxon>
        <taxon>Clostridia</taxon>
        <taxon>Eubacteriales</taxon>
        <taxon>Oscillospiraceae</taxon>
        <taxon>Ruthenibacterium</taxon>
    </lineage>
</organism>
<name>A0A9D2M322_9FIRM</name>
<sequence>MKIRQTYTCPLELVHDMLKGKWKPIILWRLRLGKTTLAQLERDIDGITQKMLLEHLKELYALGFVDKETSKGYPLRTDYFLTAERGEKILQALSIMQDIGIEYMKEHGMHDVLREKGLLKEDACPQKSG</sequence>
<dbReference type="SUPFAM" id="SSF46785">
    <property type="entry name" value="Winged helix' DNA-binding domain"/>
    <property type="match status" value="1"/>
</dbReference>
<dbReference type="AlphaFoldDB" id="A0A9D2M322"/>
<keyword evidence="3" id="KW-0804">Transcription</keyword>
<dbReference type="Proteomes" id="UP000824209">
    <property type="component" value="Unassembled WGS sequence"/>
</dbReference>
<evidence type="ECO:0000313" key="5">
    <source>
        <dbReference type="EMBL" id="HJB40018.1"/>
    </source>
</evidence>